<comment type="function">
    <text evidence="2">Catalyzes the reduction of dTDP-6-deoxy-L-lyxo-4-hexulose to yield dTDP-L-rhamnose.</text>
</comment>
<comment type="similarity">
    <text evidence="1 2">Belongs to the dTDP-4-dehydrorhamnose reductase family.</text>
</comment>
<dbReference type="GO" id="GO:0019305">
    <property type="term" value="P:dTDP-rhamnose biosynthetic process"/>
    <property type="evidence" value="ECO:0007669"/>
    <property type="project" value="TreeGrafter"/>
</dbReference>
<dbReference type="InterPro" id="IPR029903">
    <property type="entry name" value="RmlD-like-bd"/>
</dbReference>
<dbReference type="EMBL" id="JACXIZ010000024">
    <property type="protein sequence ID" value="MBD2846424.1"/>
    <property type="molecule type" value="Genomic_DNA"/>
</dbReference>
<dbReference type="EC" id="1.1.1.133" evidence="2"/>
<dbReference type="PANTHER" id="PTHR10491:SF4">
    <property type="entry name" value="METHIONINE ADENOSYLTRANSFERASE 2 SUBUNIT BETA"/>
    <property type="match status" value="1"/>
</dbReference>
<dbReference type="Pfam" id="PF04321">
    <property type="entry name" value="RmlD_sub_bind"/>
    <property type="match status" value="1"/>
</dbReference>
<protein>
    <recommendedName>
        <fullName evidence="2">dTDP-4-dehydrorhamnose reductase</fullName>
        <ecNumber evidence="2">1.1.1.133</ecNumber>
    </recommendedName>
</protein>
<dbReference type="SUPFAM" id="SSF51735">
    <property type="entry name" value="NAD(P)-binding Rossmann-fold domains"/>
    <property type="match status" value="1"/>
</dbReference>
<evidence type="ECO:0000259" key="3">
    <source>
        <dbReference type="Pfam" id="PF04321"/>
    </source>
</evidence>
<comment type="caution">
    <text evidence="4">The sequence shown here is derived from an EMBL/GenBank/DDBJ whole genome shotgun (WGS) entry which is preliminary data.</text>
</comment>
<reference evidence="4" key="1">
    <citation type="submission" date="2020-09" db="EMBL/GenBank/DDBJ databases">
        <title>A novel bacterium of genus Paenibacillus, isolated from South China Sea.</title>
        <authorList>
            <person name="Huang H."/>
            <person name="Mo K."/>
            <person name="Hu Y."/>
        </authorList>
    </citation>
    <scope>NUCLEOTIDE SEQUENCE</scope>
    <source>
        <strain evidence="4">IB182496</strain>
    </source>
</reference>
<sequence>MKLLVLGGNGMAGHVLVRYLRTRTAHRVLWTSRDPHDRDALQLDVADPERVLHLLDAAAPDVVVNTVGVLNAAAADDPPQAYRINGLLPHLLRERMSRSGGKVVHISTDCVFSGQRGGYAEHDDPDGTSVYARSKALGESHDSRHLTIRTSIIGPEIRPEGIGLMRWFMAQRGEVRGYTQVMWNGVTTLELAQAVHRYLEAGLGGLVHLTAPETLSKHELLQKMAHIWKRGEVRLVPDDEVRLDRTLVNTRRDLPYAAPGYDEMLEALHTWMTAP</sequence>
<dbReference type="GO" id="GO:0005829">
    <property type="term" value="C:cytosol"/>
    <property type="evidence" value="ECO:0007669"/>
    <property type="project" value="TreeGrafter"/>
</dbReference>
<evidence type="ECO:0000313" key="5">
    <source>
        <dbReference type="Proteomes" id="UP000621560"/>
    </source>
</evidence>
<gene>
    <name evidence="4" type="ORF">IDH44_14580</name>
</gene>
<dbReference type="RefSeq" id="WP_190918852.1">
    <property type="nucleotide sequence ID" value="NZ_JACXIZ010000024.1"/>
</dbReference>
<organism evidence="4 5">
    <name type="scientific">Paenibacillus sabuli</name>
    <dbReference type="NCBI Taxonomy" id="2772509"/>
    <lineage>
        <taxon>Bacteria</taxon>
        <taxon>Bacillati</taxon>
        <taxon>Bacillota</taxon>
        <taxon>Bacilli</taxon>
        <taxon>Bacillales</taxon>
        <taxon>Paenibacillaceae</taxon>
        <taxon>Paenibacillus</taxon>
    </lineage>
</organism>
<evidence type="ECO:0000256" key="2">
    <source>
        <dbReference type="RuleBase" id="RU364082"/>
    </source>
</evidence>
<dbReference type="AlphaFoldDB" id="A0A927BVT1"/>
<dbReference type="InterPro" id="IPR036291">
    <property type="entry name" value="NAD(P)-bd_dom_sf"/>
</dbReference>
<keyword evidence="5" id="KW-1185">Reference proteome</keyword>
<proteinExistence type="inferred from homology"/>
<name>A0A927BVT1_9BACL</name>
<dbReference type="Gene3D" id="3.40.50.720">
    <property type="entry name" value="NAD(P)-binding Rossmann-like Domain"/>
    <property type="match status" value="1"/>
</dbReference>
<feature type="domain" description="RmlD-like substrate binding" evidence="3">
    <location>
        <begin position="1"/>
        <end position="230"/>
    </location>
</feature>
<keyword evidence="2" id="KW-0521">NADP</keyword>
<accession>A0A927BVT1</accession>
<keyword evidence="2" id="KW-0560">Oxidoreductase</keyword>
<evidence type="ECO:0000256" key="1">
    <source>
        <dbReference type="ARBA" id="ARBA00010944"/>
    </source>
</evidence>
<dbReference type="InterPro" id="IPR005913">
    <property type="entry name" value="dTDP_dehydrorham_reduct"/>
</dbReference>
<dbReference type="PANTHER" id="PTHR10491">
    <property type="entry name" value="DTDP-4-DEHYDRORHAMNOSE REDUCTASE"/>
    <property type="match status" value="1"/>
</dbReference>
<evidence type="ECO:0000313" key="4">
    <source>
        <dbReference type="EMBL" id="MBD2846424.1"/>
    </source>
</evidence>
<dbReference type="GO" id="GO:0008831">
    <property type="term" value="F:dTDP-4-dehydrorhamnose reductase activity"/>
    <property type="evidence" value="ECO:0007669"/>
    <property type="project" value="UniProtKB-EC"/>
</dbReference>
<dbReference type="Proteomes" id="UP000621560">
    <property type="component" value="Unassembled WGS sequence"/>
</dbReference>
<comment type="pathway">
    <text evidence="2">Carbohydrate biosynthesis; dTDP-L-rhamnose biosynthesis.</text>
</comment>